<dbReference type="PROSITE" id="PS51192">
    <property type="entry name" value="HELICASE_ATP_BIND_1"/>
    <property type="match status" value="1"/>
</dbReference>
<accession>A0A0D2LMY5</accession>
<protein>
    <submittedName>
        <fullName evidence="5">ATP-dependent DNA helicase Q4</fullName>
        <ecNumber evidence="5">3.6.1.-</ecNumber>
    </submittedName>
</protein>
<evidence type="ECO:0000256" key="3">
    <source>
        <dbReference type="ARBA" id="ARBA00022806"/>
    </source>
</evidence>
<dbReference type="GO" id="GO:0000724">
    <property type="term" value="P:double-strand break repair via homologous recombination"/>
    <property type="evidence" value="ECO:0007669"/>
    <property type="project" value="TreeGrafter"/>
</dbReference>
<dbReference type="GO" id="GO:0043138">
    <property type="term" value="F:3'-5' DNA helicase activity"/>
    <property type="evidence" value="ECO:0007669"/>
    <property type="project" value="TreeGrafter"/>
</dbReference>
<dbReference type="SMART" id="SM00487">
    <property type="entry name" value="DEXDc"/>
    <property type="match status" value="1"/>
</dbReference>
<dbReference type="EMBL" id="KK106718">
    <property type="protein sequence ID" value="KIY91406.1"/>
    <property type="molecule type" value="Genomic_DNA"/>
</dbReference>
<dbReference type="GO" id="GO:0009378">
    <property type="term" value="F:four-way junction helicase activity"/>
    <property type="evidence" value="ECO:0007669"/>
    <property type="project" value="TreeGrafter"/>
</dbReference>
<dbReference type="SUPFAM" id="SSF52540">
    <property type="entry name" value="P-loop containing nucleoside triphosphate hydrolases"/>
    <property type="match status" value="2"/>
</dbReference>
<dbReference type="GO" id="GO:0016787">
    <property type="term" value="F:hydrolase activity"/>
    <property type="evidence" value="ECO:0007669"/>
    <property type="project" value="UniProtKB-KW"/>
</dbReference>
<reference evidence="5 6" key="1">
    <citation type="journal article" date="2013" name="BMC Genomics">
        <title>Reconstruction of the lipid metabolism for the microalga Monoraphidium neglectum from its genome sequence reveals characteristics suitable for biofuel production.</title>
        <authorList>
            <person name="Bogen C."/>
            <person name="Al-Dilaimi A."/>
            <person name="Albersmeier A."/>
            <person name="Wichmann J."/>
            <person name="Grundmann M."/>
            <person name="Rupp O."/>
            <person name="Lauersen K.J."/>
            <person name="Blifernez-Klassen O."/>
            <person name="Kalinowski J."/>
            <person name="Goesmann A."/>
            <person name="Mussgnug J.H."/>
            <person name="Kruse O."/>
        </authorList>
    </citation>
    <scope>NUCLEOTIDE SEQUENCE [LARGE SCALE GENOMIC DNA]</scope>
    <source>
        <strain evidence="5 6">SAG 48.87</strain>
    </source>
</reference>
<keyword evidence="2 5" id="KW-0378">Hydrolase</keyword>
<dbReference type="EC" id="3.6.1.-" evidence="5"/>
<sequence length="300" mass="31483">MGLPSGAPLEDPSSLGDGQLTALLKAVFGHTAFRGRQLELVRAVLAGRSSLGVLPTGAGKSLTYQLPALLLDGLVVVVSPLLALMRDQLERLPPGLPGAMLQGSMTRQQVDDVMARAASGQLRLLFVGPEKLASGAVLGALRALPALPLVCVDEAHCVAEWGHGFRPAYFRLGHLLQRVLRPRCVLALTATATAPTRECICRLLAVPPQHVLLDAPMRDNLRLRVEHVNGGSRGGEIASRVVTLVTRGELAGATSVVVYCGFKAAADALAAQLTRSGVDAAAYHAGKNLAQREAVQVRSG</sequence>
<keyword evidence="3 5" id="KW-0067">ATP-binding</keyword>
<dbReference type="OrthoDB" id="544300at2759"/>
<keyword evidence="3 5" id="KW-0547">Nucleotide-binding</keyword>
<evidence type="ECO:0000256" key="1">
    <source>
        <dbReference type="ARBA" id="ARBA00005446"/>
    </source>
</evidence>
<organism evidence="5 6">
    <name type="scientific">Monoraphidium neglectum</name>
    <dbReference type="NCBI Taxonomy" id="145388"/>
    <lineage>
        <taxon>Eukaryota</taxon>
        <taxon>Viridiplantae</taxon>
        <taxon>Chlorophyta</taxon>
        <taxon>core chlorophytes</taxon>
        <taxon>Chlorophyceae</taxon>
        <taxon>CS clade</taxon>
        <taxon>Sphaeropleales</taxon>
        <taxon>Selenastraceae</taxon>
        <taxon>Monoraphidium</taxon>
    </lineage>
</organism>
<dbReference type="AlphaFoldDB" id="A0A0D2LMY5"/>
<dbReference type="GeneID" id="25734329"/>
<evidence type="ECO:0000313" key="6">
    <source>
        <dbReference type="Proteomes" id="UP000054498"/>
    </source>
</evidence>
<evidence type="ECO:0000313" key="5">
    <source>
        <dbReference type="EMBL" id="KIY91406.1"/>
    </source>
</evidence>
<dbReference type="GO" id="GO:0005524">
    <property type="term" value="F:ATP binding"/>
    <property type="evidence" value="ECO:0007669"/>
    <property type="project" value="InterPro"/>
</dbReference>
<evidence type="ECO:0000259" key="4">
    <source>
        <dbReference type="PROSITE" id="PS51192"/>
    </source>
</evidence>
<dbReference type="Pfam" id="PF00270">
    <property type="entry name" value="DEAD"/>
    <property type="match status" value="1"/>
</dbReference>
<dbReference type="KEGG" id="mng:MNEG_16558"/>
<name>A0A0D2LMY5_9CHLO</name>
<dbReference type="InterPro" id="IPR004589">
    <property type="entry name" value="DNA_helicase_ATP-dep_RecQ"/>
</dbReference>
<dbReference type="Proteomes" id="UP000054498">
    <property type="component" value="Unassembled WGS sequence"/>
</dbReference>
<dbReference type="InterPro" id="IPR027417">
    <property type="entry name" value="P-loop_NTPase"/>
</dbReference>
<dbReference type="STRING" id="145388.A0A0D2LMY5"/>
<dbReference type="RefSeq" id="XP_013890426.1">
    <property type="nucleotide sequence ID" value="XM_014034972.1"/>
</dbReference>
<keyword evidence="3 5" id="KW-0347">Helicase</keyword>
<dbReference type="InterPro" id="IPR011545">
    <property type="entry name" value="DEAD/DEAH_box_helicase_dom"/>
</dbReference>
<dbReference type="InterPro" id="IPR014001">
    <property type="entry name" value="Helicase_ATP-bd"/>
</dbReference>
<proteinExistence type="inferred from homology"/>
<dbReference type="GO" id="GO:0005694">
    <property type="term" value="C:chromosome"/>
    <property type="evidence" value="ECO:0007669"/>
    <property type="project" value="TreeGrafter"/>
</dbReference>
<dbReference type="NCBIfam" id="TIGR00614">
    <property type="entry name" value="recQ_fam"/>
    <property type="match status" value="1"/>
</dbReference>
<dbReference type="PANTHER" id="PTHR13710:SF108">
    <property type="entry name" value="ATP-DEPENDENT DNA HELICASE Q4"/>
    <property type="match status" value="1"/>
</dbReference>
<keyword evidence="6" id="KW-1185">Reference proteome</keyword>
<comment type="similarity">
    <text evidence="1">Belongs to the helicase family. RecQ subfamily.</text>
</comment>
<dbReference type="GO" id="GO:0005634">
    <property type="term" value="C:nucleus"/>
    <property type="evidence" value="ECO:0007669"/>
    <property type="project" value="TreeGrafter"/>
</dbReference>
<dbReference type="PANTHER" id="PTHR13710">
    <property type="entry name" value="DNA HELICASE RECQ FAMILY MEMBER"/>
    <property type="match status" value="1"/>
</dbReference>
<evidence type="ECO:0000256" key="2">
    <source>
        <dbReference type="ARBA" id="ARBA00022801"/>
    </source>
</evidence>
<dbReference type="GO" id="GO:0003676">
    <property type="term" value="F:nucleic acid binding"/>
    <property type="evidence" value="ECO:0007669"/>
    <property type="project" value="InterPro"/>
</dbReference>
<dbReference type="Gene3D" id="3.40.50.300">
    <property type="entry name" value="P-loop containing nucleotide triphosphate hydrolases"/>
    <property type="match status" value="2"/>
</dbReference>
<dbReference type="GO" id="GO:0005737">
    <property type="term" value="C:cytoplasm"/>
    <property type="evidence" value="ECO:0007669"/>
    <property type="project" value="TreeGrafter"/>
</dbReference>
<feature type="domain" description="Helicase ATP-binding" evidence="4">
    <location>
        <begin position="41"/>
        <end position="210"/>
    </location>
</feature>
<gene>
    <name evidence="5" type="ORF">MNEG_16558</name>
</gene>